<evidence type="ECO:0000259" key="3">
    <source>
        <dbReference type="PROSITE" id="PS51371"/>
    </source>
</evidence>
<evidence type="ECO:0000256" key="1">
    <source>
        <dbReference type="ARBA" id="ARBA00023122"/>
    </source>
</evidence>
<proteinExistence type="predicted"/>
<dbReference type="OrthoDB" id="9790355at2"/>
<dbReference type="PANTHER" id="PTHR43080">
    <property type="entry name" value="CBS DOMAIN-CONTAINING PROTEIN CBSX3, MITOCHONDRIAL"/>
    <property type="match status" value="1"/>
</dbReference>
<feature type="domain" description="CBS" evidence="3">
    <location>
        <begin position="7"/>
        <end position="63"/>
    </location>
</feature>
<dbReference type="PROSITE" id="PS51371">
    <property type="entry name" value="CBS"/>
    <property type="match status" value="2"/>
</dbReference>
<evidence type="ECO:0000313" key="5">
    <source>
        <dbReference type="Proteomes" id="UP000199706"/>
    </source>
</evidence>
<accession>A0A1G7U8E4</accession>
<dbReference type="RefSeq" id="WP_090683534.1">
    <property type="nucleotide sequence ID" value="NZ_CADERL010000005.1"/>
</dbReference>
<dbReference type="EMBL" id="FNCJ01000003">
    <property type="protein sequence ID" value="SDG43895.1"/>
    <property type="molecule type" value="Genomic_DNA"/>
</dbReference>
<organism evidence="4 5">
    <name type="scientific">Paraburkholderia phenazinium</name>
    <dbReference type="NCBI Taxonomy" id="60549"/>
    <lineage>
        <taxon>Bacteria</taxon>
        <taxon>Pseudomonadati</taxon>
        <taxon>Pseudomonadota</taxon>
        <taxon>Betaproteobacteria</taxon>
        <taxon>Burkholderiales</taxon>
        <taxon>Burkholderiaceae</taxon>
        <taxon>Paraburkholderia</taxon>
    </lineage>
</organism>
<name>A0A1G7U8E4_9BURK</name>
<dbReference type="PIRSF" id="PIRSF036990">
    <property type="entry name" value="UCP036990_CBS_BON"/>
    <property type="match status" value="1"/>
</dbReference>
<dbReference type="Pfam" id="PF00571">
    <property type="entry name" value="CBS"/>
    <property type="match status" value="2"/>
</dbReference>
<evidence type="ECO:0000256" key="2">
    <source>
        <dbReference type="PROSITE-ProRule" id="PRU00703"/>
    </source>
</evidence>
<sequence length="229" mass="24998">MRVFDVMTTTVVSVKPEMTVREAAKVLVDHGISGAPVLDADGHLVGILSEGDLIHRTELETAERRRSWWLDHLSASRDAVDYVKSHALTVADAMTQEVISVNETTPLSEVANLMETKRIKRLPVLRDGRVVGIVSRANLVQALASVPEEPAPEVSPSDREIRAMLMGELSGHPWAFAGRNIVVRDGVVHLWGVIWSTDAVQAMRVAAQGIPGVKGFEDHTESYPVMPGI</sequence>
<keyword evidence="1 2" id="KW-0129">CBS domain</keyword>
<dbReference type="InterPro" id="IPR051257">
    <property type="entry name" value="Diverse_CBS-Domain"/>
</dbReference>
<dbReference type="AlphaFoldDB" id="A0A1G7U8E4"/>
<feature type="domain" description="CBS" evidence="3">
    <location>
        <begin position="94"/>
        <end position="153"/>
    </location>
</feature>
<gene>
    <name evidence="4" type="ORF">SAMN05216466_103353</name>
</gene>
<reference evidence="4 5" key="1">
    <citation type="submission" date="2016-10" db="EMBL/GenBank/DDBJ databases">
        <authorList>
            <person name="de Groot N.N."/>
        </authorList>
    </citation>
    <scope>NUCLEOTIDE SEQUENCE [LARGE SCALE GENOMIC DNA]</scope>
    <source>
        <strain evidence="4 5">LMG 2247</strain>
    </source>
</reference>
<dbReference type="PANTHER" id="PTHR43080:SF26">
    <property type="entry name" value="REGULATORY PROTEIN"/>
    <property type="match status" value="1"/>
</dbReference>
<dbReference type="SUPFAM" id="SSF54631">
    <property type="entry name" value="CBS-domain pair"/>
    <property type="match status" value="1"/>
</dbReference>
<dbReference type="CDD" id="cd04586">
    <property type="entry name" value="CBS_pair_BON_assoc"/>
    <property type="match status" value="1"/>
</dbReference>
<dbReference type="SMART" id="SM00116">
    <property type="entry name" value="CBS"/>
    <property type="match status" value="2"/>
</dbReference>
<dbReference type="Gene3D" id="3.10.580.10">
    <property type="entry name" value="CBS-domain"/>
    <property type="match status" value="1"/>
</dbReference>
<protein>
    <submittedName>
        <fullName evidence="4">BON domain-containing protein</fullName>
    </submittedName>
</protein>
<dbReference type="InterPro" id="IPR046342">
    <property type="entry name" value="CBS_dom_sf"/>
</dbReference>
<dbReference type="InterPro" id="IPR000644">
    <property type="entry name" value="CBS_dom"/>
</dbReference>
<dbReference type="InterPro" id="IPR017080">
    <property type="entry name" value="UCP036990_CBS_BON"/>
</dbReference>
<evidence type="ECO:0000313" key="4">
    <source>
        <dbReference type="EMBL" id="SDG43895.1"/>
    </source>
</evidence>
<dbReference type="Proteomes" id="UP000199706">
    <property type="component" value="Unassembled WGS sequence"/>
</dbReference>